<dbReference type="InterPro" id="IPR033904">
    <property type="entry name" value="Trans_IPPS_HH"/>
</dbReference>
<dbReference type="CDD" id="cd00683">
    <property type="entry name" value="Trans_IPPS_HH"/>
    <property type="match status" value="1"/>
</dbReference>
<dbReference type="SUPFAM" id="SSF48576">
    <property type="entry name" value="Terpenoid synthases"/>
    <property type="match status" value="1"/>
</dbReference>
<dbReference type="Gene3D" id="1.10.600.10">
    <property type="entry name" value="Farnesyl Diphosphate Synthase"/>
    <property type="match status" value="1"/>
</dbReference>
<evidence type="ECO:0000313" key="2">
    <source>
        <dbReference type="Proteomes" id="UP000281391"/>
    </source>
</evidence>
<dbReference type="InterPro" id="IPR002060">
    <property type="entry name" value="Squ/phyt_synthse"/>
</dbReference>
<dbReference type="KEGG" id="sof:NCTC11214_04446"/>
<dbReference type="EC" id="2.5.1.96" evidence="1"/>
<dbReference type="PANTHER" id="PTHR11626:SF2">
    <property type="entry name" value="SQUALENE SYNTHASE"/>
    <property type="match status" value="1"/>
</dbReference>
<dbReference type="SFLD" id="SFLDS00005">
    <property type="entry name" value="Isoprenoid_Synthase_Type_I"/>
    <property type="match status" value="1"/>
</dbReference>
<organism evidence="1 2">
    <name type="scientific">Serratia odorifera</name>
    <dbReference type="NCBI Taxonomy" id="618"/>
    <lineage>
        <taxon>Bacteria</taxon>
        <taxon>Pseudomonadati</taxon>
        <taxon>Pseudomonadota</taxon>
        <taxon>Gammaproteobacteria</taxon>
        <taxon>Enterobacterales</taxon>
        <taxon>Yersiniaceae</taxon>
        <taxon>Serratia</taxon>
    </lineage>
</organism>
<dbReference type="EMBL" id="LR134117">
    <property type="protein sequence ID" value="VDZ63376.1"/>
    <property type="molecule type" value="Genomic_DNA"/>
</dbReference>
<keyword evidence="1" id="KW-0808">Transferase</keyword>
<accession>A0A3S4DPL0</accession>
<dbReference type="SFLD" id="SFLDG01018">
    <property type="entry name" value="Squalene/Phytoene_Synthase_Lik"/>
    <property type="match status" value="1"/>
</dbReference>
<name>A0A3S4DPL0_SEROD</name>
<sequence>MKRALLARYATLFASPSSEPMAFQNGMLPLVSRTFALTIPQLPSELQPVVINAYLLCRMADTIEDEPTISAEDNHNIGLAFLDVVQGKTPIQPFADNTFQRLSEATPDAERKLFLHFPKILHITGKFNQPQQDAVFRCIKIMLAGMAQYHAIARADGLPSLVSLQHYCYCAAGVVGEMLTDLFLEYEPAIACDRHTLYAQSRSFGQGLQLTNILKDLWEDHNRGICWLPKDVLARHGVDRSSLSRDQNDPVLAAVINELIDLAHASLLDGLDYALSFTGPKLRGIRRFCLWTIGLALLTLRNIRSSPGFSSASEIKTSHTAVAGLITLECMLGGNDALVRRLFSSFPAAPAASAVAKRRNHGG</sequence>
<dbReference type="Proteomes" id="UP000281391">
    <property type="component" value="Chromosome"/>
</dbReference>
<reference evidence="1 2" key="1">
    <citation type="submission" date="2018-12" db="EMBL/GenBank/DDBJ databases">
        <authorList>
            <consortium name="Pathogen Informatics"/>
        </authorList>
    </citation>
    <scope>NUCLEOTIDE SEQUENCE [LARGE SCALE GENOMIC DNA]</scope>
    <source>
        <strain evidence="1 2">NCTC11214</strain>
    </source>
</reference>
<dbReference type="GO" id="GO:0051996">
    <property type="term" value="F:squalene synthase [NAD(P)H] activity"/>
    <property type="evidence" value="ECO:0007669"/>
    <property type="project" value="InterPro"/>
</dbReference>
<dbReference type="InterPro" id="IPR044844">
    <property type="entry name" value="Trans_IPPS_euk-type"/>
</dbReference>
<dbReference type="Pfam" id="PF00494">
    <property type="entry name" value="SQS_PSY"/>
    <property type="match status" value="1"/>
</dbReference>
<dbReference type="AlphaFoldDB" id="A0A3S4DPL0"/>
<proteinExistence type="predicted"/>
<dbReference type="GO" id="GO:0045338">
    <property type="term" value="P:farnesyl diphosphate metabolic process"/>
    <property type="evidence" value="ECO:0007669"/>
    <property type="project" value="InterPro"/>
</dbReference>
<dbReference type="PANTHER" id="PTHR11626">
    <property type="entry name" value="FARNESYL-DIPHOSPHATE FARNESYLTRANSFERASE"/>
    <property type="match status" value="1"/>
</dbReference>
<dbReference type="InterPro" id="IPR008949">
    <property type="entry name" value="Isoprenoid_synthase_dom_sf"/>
</dbReference>
<dbReference type="GO" id="GO:0016114">
    <property type="term" value="P:terpenoid biosynthetic process"/>
    <property type="evidence" value="ECO:0007669"/>
    <property type="project" value="UniProtKB-ARBA"/>
</dbReference>
<protein>
    <submittedName>
        <fullName evidence="1">Dehydrosqualene synthase</fullName>
        <ecNumber evidence="1">2.5.1.96</ecNumber>
    </submittedName>
</protein>
<dbReference type="RefSeq" id="WP_050763126.1">
    <property type="nucleotide sequence ID" value="NZ_LR134117.1"/>
</dbReference>
<evidence type="ECO:0000313" key="1">
    <source>
        <dbReference type="EMBL" id="VDZ63376.1"/>
    </source>
</evidence>
<gene>
    <name evidence="1" type="primary">crtM</name>
    <name evidence="1" type="ORF">NCTC11214_04446</name>
</gene>